<keyword evidence="3" id="KW-1185">Reference proteome</keyword>
<feature type="chain" id="PRO_5001489111" evidence="1">
    <location>
        <begin position="18"/>
        <end position="143"/>
    </location>
</feature>
<reference evidence="3" key="1">
    <citation type="journal article" date="2015" name="Nat. Genet.">
        <title>The genome and transcriptome of the zoonotic hookworm Ancylostoma ceylanicum identify infection-specific gene families.</title>
        <authorList>
            <person name="Schwarz E.M."/>
            <person name="Hu Y."/>
            <person name="Antoshechkin I."/>
            <person name="Miller M.M."/>
            <person name="Sternberg P.W."/>
            <person name="Aroian R.V."/>
        </authorList>
    </citation>
    <scope>NUCLEOTIDE SEQUENCE</scope>
    <source>
        <strain evidence="3">HY135</strain>
    </source>
</reference>
<proteinExistence type="predicted"/>
<name>A0A016S6U1_9BILA</name>
<dbReference type="Proteomes" id="UP000024635">
    <property type="component" value="Unassembled WGS sequence"/>
</dbReference>
<sequence>MLLDSLVSMSLLTMVTSLTCYKRSVLETSGNLLSGKVFYQGFTYPANLPLSGWLGHNGASAVLSDYRYFINEVDCMSKEAVCALYVWRSTGHTNYTIASSDCVTNYDECKNLAKECCITSVCARKQRRMFLSLVKRFKAKKEY</sequence>
<comment type="caution">
    <text evidence="2">The sequence shown here is derived from an EMBL/GenBank/DDBJ whole genome shotgun (WGS) entry which is preliminary data.</text>
</comment>
<evidence type="ECO:0000256" key="1">
    <source>
        <dbReference type="SAM" id="SignalP"/>
    </source>
</evidence>
<dbReference type="AlphaFoldDB" id="A0A016S6U1"/>
<evidence type="ECO:0000313" key="2">
    <source>
        <dbReference type="EMBL" id="EYB86181.1"/>
    </source>
</evidence>
<accession>A0A016S6U1</accession>
<protein>
    <submittedName>
        <fullName evidence="2">Uncharacterized protein</fullName>
    </submittedName>
</protein>
<dbReference type="EMBL" id="JARK01001619">
    <property type="protein sequence ID" value="EYB86181.1"/>
    <property type="molecule type" value="Genomic_DNA"/>
</dbReference>
<dbReference type="OrthoDB" id="5857168at2759"/>
<evidence type="ECO:0000313" key="3">
    <source>
        <dbReference type="Proteomes" id="UP000024635"/>
    </source>
</evidence>
<gene>
    <name evidence="2" type="primary">Acey_s0283.g1302</name>
    <name evidence="2" type="ORF">Y032_0283g1302</name>
</gene>
<organism evidence="2 3">
    <name type="scientific">Ancylostoma ceylanicum</name>
    <dbReference type="NCBI Taxonomy" id="53326"/>
    <lineage>
        <taxon>Eukaryota</taxon>
        <taxon>Metazoa</taxon>
        <taxon>Ecdysozoa</taxon>
        <taxon>Nematoda</taxon>
        <taxon>Chromadorea</taxon>
        <taxon>Rhabditida</taxon>
        <taxon>Rhabditina</taxon>
        <taxon>Rhabditomorpha</taxon>
        <taxon>Strongyloidea</taxon>
        <taxon>Ancylostomatidae</taxon>
        <taxon>Ancylostomatinae</taxon>
        <taxon>Ancylostoma</taxon>
    </lineage>
</organism>
<keyword evidence="1" id="KW-0732">Signal</keyword>
<feature type="signal peptide" evidence="1">
    <location>
        <begin position="1"/>
        <end position="17"/>
    </location>
</feature>